<name>A0A3Q1J4N7_ANATE</name>
<dbReference type="PRINTS" id="PR00007">
    <property type="entry name" value="COMPLEMNTC1Q"/>
</dbReference>
<dbReference type="Gene3D" id="2.60.120.40">
    <property type="match status" value="1"/>
</dbReference>
<organism evidence="6 7">
    <name type="scientific">Anabas testudineus</name>
    <name type="common">Climbing perch</name>
    <name type="synonym">Anthias testudineus</name>
    <dbReference type="NCBI Taxonomy" id="64144"/>
    <lineage>
        <taxon>Eukaryota</taxon>
        <taxon>Metazoa</taxon>
        <taxon>Chordata</taxon>
        <taxon>Craniata</taxon>
        <taxon>Vertebrata</taxon>
        <taxon>Euteleostomi</taxon>
        <taxon>Actinopterygii</taxon>
        <taxon>Neopterygii</taxon>
        <taxon>Teleostei</taxon>
        <taxon>Neoteleostei</taxon>
        <taxon>Acanthomorphata</taxon>
        <taxon>Anabantaria</taxon>
        <taxon>Anabantiformes</taxon>
        <taxon>Anabantoidei</taxon>
        <taxon>Anabantidae</taxon>
        <taxon>Anabas</taxon>
    </lineage>
</organism>
<dbReference type="Pfam" id="PF00386">
    <property type="entry name" value="C1q"/>
    <property type="match status" value="1"/>
</dbReference>
<evidence type="ECO:0000256" key="3">
    <source>
        <dbReference type="ARBA" id="ARBA00022729"/>
    </source>
</evidence>
<dbReference type="InterPro" id="IPR001073">
    <property type="entry name" value="C1q_dom"/>
</dbReference>
<reference evidence="6" key="3">
    <citation type="submission" date="2025-09" db="UniProtKB">
        <authorList>
            <consortium name="Ensembl"/>
        </authorList>
    </citation>
    <scope>IDENTIFICATION</scope>
</reference>
<keyword evidence="4" id="KW-0175">Coiled coil</keyword>
<proteinExistence type="predicted"/>
<evidence type="ECO:0000313" key="7">
    <source>
        <dbReference type="Proteomes" id="UP000265040"/>
    </source>
</evidence>
<dbReference type="InParanoid" id="A0A3Q1J4N7"/>
<dbReference type="GO" id="GO:0005576">
    <property type="term" value="C:extracellular region"/>
    <property type="evidence" value="ECO:0007669"/>
    <property type="project" value="UniProtKB-SubCell"/>
</dbReference>
<evidence type="ECO:0000313" key="6">
    <source>
        <dbReference type="Ensembl" id="ENSATEP00000027790.2"/>
    </source>
</evidence>
<feature type="coiled-coil region" evidence="4">
    <location>
        <begin position="25"/>
        <end position="52"/>
    </location>
</feature>
<dbReference type="Proteomes" id="UP000265040">
    <property type="component" value="Chromosome 23"/>
</dbReference>
<dbReference type="GeneTree" id="ENSGT00950000183116"/>
<feature type="domain" description="C1q" evidence="5">
    <location>
        <begin position="76"/>
        <end position="212"/>
    </location>
</feature>
<keyword evidence="2" id="KW-0964">Secreted</keyword>
<comment type="subcellular location">
    <subcellularLocation>
        <location evidence="1">Secreted</location>
    </subcellularLocation>
</comment>
<keyword evidence="7" id="KW-1185">Reference proteome</keyword>
<dbReference type="FunCoup" id="A0A3Q1J4N7">
    <property type="interactions" value="7"/>
</dbReference>
<dbReference type="PROSITE" id="PS50871">
    <property type="entry name" value="C1Q"/>
    <property type="match status" value="1"/>
</dbReference>
<dbReference type="SUPFAM" id="SSF49842">
    <property type="entry name" value="TNF-like"/>
    <property type="match status" value="1"/>
</dbReference>
<dbReference type="OrthoDB" id="10070467at2759"/>
<dbReference type="STRING" id="64144.ENSATEP00000027790"/>
<evidence type="ECO:0000256" key="2">
    <source>
        <dbReference type="ARBA" id="ARBA00022525"/>
    </source>
</evidence>
<dbReference type="InterPro" id="IPR008983">
    <property type="entry name" value="Tumour_necrosis_fac-like_dom"/>
</dbReference>
<evidence type="ECO:0000256" key="4">
    <source>
        <dbReference type="SAM" id="Coils"/>
    </source>
</evidence>
<protein>
    <recommendedName>
        <fullName evidence="5">C1q domain-containing protein</fullName>
    </recommendedName>
</protein>
<dbReference type="PANTHER" id="PTHR22923">
    <property type="entry name" value="CEREBELLIN-RELATED"/>
    <property type="match status" value="1"/>
</dbReference>
<sequence>ENCLLIVHLLTSGSLEKLIAATQTKLKLEQNLSDMMQKMTTIEADLKSYKSQAEELWKINKAQDEQLKTLTDVSTATTSKMAFSAALGVSVGPFQQDTALKYQRILTNIGSGYNPATGIFTARVRGVYYFRYTMYNNNAGQPNSVVSLMMNSQKLVSTWDTVGNDNHDSATNAAVVQLEAGDSVFVQLWASRVLYDDGLYYNTFSGFLLFTL</sequence>
<evidence type="ECO:0000256" key="1">
    <source>
        <dbReference type="ARBA" id="ARBA00004613"/>
    </source>
</evidence>
<accession>A0A3Q1J4N7</accession>
<keyword evidence="3" id="KW-0732">Signal</keyword>
<dbReference type="SMART" id="SM00110">
    <property type="entry name" value="C1Q"/>
    <property type="match status" value="1"/>
</dbReference>
<dbReference type="AlphaFoldDB" id="A0A3Q1J4N7"/>
<dbReference type="PANTHER" id="PTHR22923:SF102">
    <property type="entry name" value="CEREBELLIN 13-RELATED"/>
    <property type="match status" value="1"/>
</dbReference>
<reference evidence="6" key="2">
    <citation type="submission" date="2025-08" db="UniProtKB">
        <authorList>
            <consortium name="Ensembl"/>
        </authorList>
    </citation>
    <scope>IDENTIFICATION</scope>
</reference>
<dbReference type="Ensembl" id="ENSATET00000028228.2">
    <property type="protein sequence ID" value="ENSATEP00000027790.2"/>
    <property type="gene ID" value="ENSATEG00000019201.2"/>
</dbReference>
<reference evidence="6" key="1">
    <citation type="submission" date="2021-04" db="EMBL/GenBank/DDBJ databases">
        <authorList>
            <consortium name="Wellcome Sanger Institute Data Sharing"/>
        </authorList>
    </citation>
    <scope>NUCLEOTIDE SEQUENCE [LARGE SCALE GENOMIC DNA]</scope>
</reference>
<evidence type="ECO:0000259" key="5">
    <source>
        <dbReference type="PROSITE" id="PS50871"/>
    </source>
</evidence>
<dbReference type="InterPro" id="IPR050822">
    <property type="entry name" value="Cerebellin_Synaptic_Org"/>
</dbReference>